<sequence length="77" mass="8953">MTFKILIQKVDQDEMSLPKQFLTPCNGIIDDSAMPSGDVKSLNQLRSIYWREWMRRWAVPSPFQVVPGSTWPGREEI</sequence>
<proteinExistence type="predicted"/>
<reference evidence="1 2" key="1">
    <citation type="submission" date="2019-06" db="EMBL/GenBank/DDBJ databases">
        <title>A chromosomal-level reference genome of Carpinus fangiana (Coryloideae, Betulaceae).</title>
        <authorList>
            <person name="Yang X."/>
            <person name="Wang Z."/>
            <person name="Zhang L."/>
            <person name="Hao G."/>
            <person name="Liu J."/>
            <person name="Yang Y."/>
        </authorList>
    </citation>
    <scope>NUCLEOTIDE SEQUENCE [LARGE SCALE GENOMIC DNA]</scope>
    <source>
        <strain evidence="1">Cfa_2016G</strain>
        <tissue evidence="1">Leaf</tissue>
    </source>
</reference>
<dbReference type="Proteomes" id="UP000327013">
    <property type="component" value="Chromosome 6"/>
</dbReference>
<organism evidence="1 2">
    <name type="scientific">Carpinus fangiana</name>
    <dbReference type="NCBI Taxonomy" id="176857"/>
    <lineage>
        <taxon>Eukaryota</taxon>
        <taxon>Viridiplantae</taxon>
        <taxon>Streptophyta</taxon>
        <taxon>Embryophyta</taxon>
        <taxon>Tracheophyta</taxon>
        <taxon>Spermatophyta</taxon>
        <taxon>Magnoliopsida</taxon>
        <taxon>eudicotyledons</taxon>
        <taxon>Gunneridae</taxon>
        <taxon>Pentapetalae</taxon>
        <taxon>rosids</taxon>
        <taxon>fabids</taxon>
        <taxon>Fagales</taxon>
        <taxon>Betulaceae</taxon>
        <taxon>Carpinus</taxon>
    </lineage>
</organism>
<dbReference type="AlphaFoldDB" id="A0A5N6REW5"/>
<evidence type="ECO:0000313" key="1">
    <source>
        <dbReference type="EMBL" id="KAE8076291.1"/>
    </source>
</evidence>
<keyword evidence="2" id="KW-1185">Reference proteome</keyword>
<gene>
    <name evidence="1" type="ORF">FH972_014953</name>
</gene>
<accession>A0A5N6REW5</accession>
<dbReference type="EMBL" id="CM017326">
    <property type="protein sequence ID" value="KAE8076291.1"/>
    <property type="molecule type" value="Genomic_DNA"/>
</dbReference>
<name>A0A5N6REW5_9ROSI</name>
<protein>
    <submittedName>
        <fullName evidence="1">Uncharacterized protein</fullName>
    </submittedName>
</protein>
<evidence type="ECO:0000313" key="2">
    <source>
        <dbReference type="Proteomes" id="UP000327013"/>
    </source>
</evidence>